<dbReference type="InterPro" id="IPR008928">
    <property type="entry name" value="6-hairpin_glycosidase_sf"/>
</dbReference>
<sequence>MYPPHTLRDYALIADGCRGALVGPRGDISWLCAPRWDSPAVISHLVGGDGIYAVTPTDTFVWGGCYEPNSMIWRSHWVAGDTMVESRDALAFPGEEHRLVLLRRISADDRPVRVGVLLRLSGDFGTTPMTRPRLDDDGRWHSRVGELYLRWSGAPEASWTDHALRTEITVEPGRSADLVLEISDRPLLDPPQPDRAWSATENAWREAVPDLAHAAAPRDAGHAYAVLRSLTSPGGGMVAAATLGLPERAEAGKNYDYRYAWIRDQVYAGMACAVDQPFPLLGDALDFTCARLLEHGDAIAPGYRIDGSDIPGETTLDLPGYPGGAVKVGNWVRQQFQLDALGEMLELLAAGARLDHLDSHHVEAIDVAIGVIERKWTDAEAGIWELDDAWWTQSRLAAVAGLRAVAQQLPSGQGAKATGLADAILAETSRRCLAPDGSWQRSPEHPGVDASLLLPAVRGGLPAHDPRTLATLARVESDLVQDHHVYRYRPDERALGEAEGSFTLCGFILSLALLQQGDVTEAYRYFDIQRSVCGPPGLLSEEFDVAQRQLRGNAPQAFVHAMLLETAQRLALA</sequence>
<protein>
    <submittedName>
        <fullName evidence="3">GH15 family glucan-1,4-alpha-glucosidase</fullName>
    </submittedName>
</protein>
<dbReference type="SUPFAM" id="SSF48208">
    <property type="entry name" value="Six-hairpin glycosidases"/>
    <property type="match status" value="1"/>
</dbReference>
<evidence type="ECO:0000313" key="3">
    <source>
        <dbReference type="EMBL" id="MBA8792909.1"/>
    </source>
</evidence>
<gene>
    <name evidence="3" type="ORF">FHX74_000503</name>
</gene>
<name>A0A7W3IPM0_9ACTN</name>
<feature type="domain" description="Trehalase-like N-terminal" evidence="2">
    <location>
        <begin position="10"/>
        <end position="133"/>
    </location>
</feature>
<dbReference type="Gene3D" id="1.50.10.10">
    <property type="match status" value="1"/>
</dbReference>
<dbReference type="RefSeq" id="WP_220483387.1">
    <property type="nucleotide sequence ID" value="NZ_JACGWT010000001.1"/>
</dbReference>
<proteinExistence type="predicted"/>
<dbReference type="AlphaFoldDB" id="A0A7W3IPM0"/>
<dbReference type="PANTHER" id="PTHR31616">
    <property type="entry name" value="TREHALASE"/>
    <property type="match status" value="1"/>
</dbReference>
<evidence type="ECO:0000259" key="1">
    <source>
        <dbReference type="Pfam" id="PF00723"/>
    </source>
</evidence>
<dbReference type="InterPro" id="IPR011613">
    <property type="entry name" value="GH15-like"/>
</dbReference>
<dbReference type="PANTHER" id="PTHR31616:SF10">
    <property type="entry name" value="TREHALASE"/>
    <property type="match status" value="1"/>
</dbReference>
<evidence type="ECO:0000259" key="2">
    <source>
        <dbReference type="Pfam" id="PF19291"/>
    </source>
</evidence>
<dbReference type="GO" id="GO:0005993">
    <property type="term" value="P:trehalose catabolic process"/>
    <property type="evidence" value="ECO:0007669"/>
    <property type="project" value="TreeGrafter"/>
</dbReference>
<dbReference type="GO" id="GO:0015927">
    <property type="term" value="F:trehalase activity"/>
    <property type="evidence" value="ECO:0007669"/>
    <property type="project" value="TreeGrafter"/>
</dbReference>
<dbReference type="Pfam" id="PF19291">
    <property type="entry name" value="TREH_N"/>
    <property type="match status" value="1"/>
</dbReference>
<organism evidence="3 4">
    <name type="scientific">Microlunatus kandeliicorticis</name>
    <dbReference type="NCBI Taxonomy" id="1759536"/>
    <lineage>
        <taxon>Bacteria</taxon>
        <taxon>Bacillati</taxon>
        <taxon>Actinomycetota</taxon>
        <taxon>Actinomycetes</taxon>
        <taxon>Propionibacteriales</taxon>
        <taxon>Propionibacteriaceae</taxon>
        <taxon>Microlunatus</taxon>
    </lineage>
</organism>
<dbReference type="InterPro" id="IPR012341">
    <property type="entry name" value="6hp_glycosidase-like_sf"/>
</dbReference>
<keyword evidence="4" id="KW-1185">Reference proteome</keyword>
<accession>A0A7W3IPM0</accession>
<dbReference type="Proteomes" id="UP000523079">
    <property type="component" value="Unassembled WGS sequence"/>
</dbReference>
<feature type="domain" description="GH15-like" evidence="1">
    <location>
        <begin position="232"/>
        <end position="567"/>
    </location>
</feature>
<reference evidence="3 4" key="1">
    <citation type="submission" date="2020-07" db="EMBL/GenBank/DDBJ databases">
        <title>Sequencing the genomes of 1000 actinobacteria strains.</title>
        <authorList>
            <person name="Klenk H.-P."/>
        </authorList>
    </citation>
    <scope>NUCLEOTIDE SEQUENCE [LARGE SCALE GENOMIC DNA]</scope>
    <source>
        <strain evidence="3 4">DSM 100723</strain>
    </source>
</reference>
<dbReference type="EMBL" id="JACGWT010000001">
    <property type="protein sequence ID" value="MBA8792909.1"/>
    <property type="molecule type" value="Genomic_DNA"/>
</dbReference>
<evidence type="ECO:0000313" key="4">
    <source>
        <dbReference type="Proteomes" id="UP000523079"/>
    </source>
</evidence>
<dbReference type="InterPro" id="IPR045582">
    <property type="entry name" value="Trehalase-like_N"/>
</dbReference>
<dbReference type="Pfam" id="PF00723">
    <property type="entry name" value="Glyco_hydro_15"/>
    <property type="match status" value="1"/>
</dbReference>
<comment type="caution">
    <text evidence="3">The sequence shown here is derived from an EMBL/GenBank/DDBJ whole genome shotgun (WGS) entry which is preliminary data.</text>
</comment>